<keyword evidence="3" id="KW-0564">Palmitate</keyword>
<accession>A0ABW7EN12</accession>
<evidence type="ECO:0000256" key="3">
    <source>
        <dbReference type="ARBA" id="ARBA00023139"/>
    </source>
</evidence>
<evidence type="ECO:0000256" key="7">
    <source>
        <dbReference type="SAM" id="MobiDB-lite"/>
    </source>
</evidence>
<keyword evidence="5 8" id="KW-0449">Lipoprotein</keyword>
<dbReference type="Pfam" id="PF04390">
    <property type="entry name" value="LptE"/>
    <property type="match status" value="1"/>
</dbReference>
<dbReference type="HAMAP" id="MF_01186">
    <property type="entry name" value="LPS_assembly_LptE"/>
    <property type="match status" value="1"/>
</dbReference>
<gene>
    <name evidence="6 8" type="primary">lptE</name>
    <name evidence="8" type="ORF">ACG02S_09310</name>
</gene>
<evidence type="ECO:0000256" key="6">
    <source>
        <dbReference type="HAMAP-Rule" id="MF_01186"/>
    </source>
</evidence>
<evidence type="ECO:0000256" key="2">
    <source>
        <dbReference type="ARBA" id="ARBA00023136"/>
    </source>
</evidence>
<proteinExistence type="inferred from homology"/>
<dbReference type="Gene3D" id="3.30.160.150">
    <property type="entry name" value="Lipoprotein like domain"/>
    <property type="match status" value="1"/>
</dbReference>
<organism evidence="8 9">
    <name type="scientific">Pelomonas dachongensis</name>
    <dbReference type="NCBI Taxonomy" id="3299029"/>
    <lineage>
        <taxon>Bacteria</taxon>
        <taxon>Pseudomonadati</taxon>
        <taxon>Pseudomonadota</taxon>
        <taxon>Betaproteobacteria</taxon>
        <taxon>Burkholderiales</taxon>
        <taxon>Sphaerotilaceae</taxon>
        <taxon>Roseateles</taxon>
    </lineage>
</organism>
<evidence type="ECO:0000313" key="9">
    <source>
        <dbReference type="Proteomes" id="UP001606300"/>
    </source>
</evidence>
<comment type="function">
    <text evidence="6">Together with LptD, is involved in the assembly of lipopolysaccharide (LPS) at the surface of the outer membrane. Required for the proper assembly of LptD. Binds LPS and may serve as the LPS recognition site at the outer membrane.</text>
</comment>
<comment type="similarity">
    <text evidence="6">Belongs to the LptE lipoprotein family.</text>
</comment>
<comment type="subunit">
    <text evidence="6">Component of the lipopolysaccharide transport and assembly complex. Interacts with LptD.</text>
</comment>
<dbReference type="Proteomes" id="UP001606300">
    <property type="component" value="Unassembled WGS sequence"/>
</dbReference>
<protein>
    <recommendedName>
        <fullName evidence="6">LPS-assembly lipoprotein LptE</fullName>
    </recommendedName>
</protein>
<evidence type="ECO:0000256" key="5">
    <source>
        <dbReference type="ARBA" id="ARBA00023288"/>
    </source>
</evidence>
<name>A0ABW7EN12_9BURK</name>
<evidence type="ECO:0000313" key="8">
    <source>
        <dbReference type="EMBL" id="MFG6414093.1"/>
    </source>
</evidence>
<keyword evidence="9" id="KW-1185">Reference proteome</keyword>
<keyword evidence="2 6" id="KW-0472">Membrane</keyword>
<dbReference type="PANTHER" id="PTHR38098:SF1">
    <property type="entry name" value="LPS-ASSEMBLY LIPOPROTEIN LPTE"/>
    <property type="match status" value="1"/>
</dbReference>
<reference evidence="8 9" key="1">
    <citation type="submission" date="2024-09" db="EMBL/GenBank/DDBJ databases">
        <title>Novel species of the genus Pelomonas and Roseateles isolated from streams.</title>
        <authorList>
            <person name="Lu H."/>
        </authorList>
    </citation>
    <scope>NUCLEOTIDE SEQUENCE [LARGE SCALE GENOMIC DNA]</scope>
    <source>
        <strain evidence="8 9">DC23W</strain>
    </source>
</reference>
<dbReference type="EMBL" id="JBIGHY010000003">
    <property type="protein sequence ID" value="MFG6414093.1"/>
    <property type="molecule type" value="Genomic_DNA"/>
</dbReference>
<feature type="region of interest" description="Disordered" evidence="7">
    <location>
        <begin position="1"/>
        <end position="23"/>
    </location>
</feature>
<keyword evidence="4 6" id="KW-0998">Cell outer membrane</keyword>
<dbReference type="PANTHER" id="PTHR38098">
    <property type="entry name" value="LPS-ASSEMBLY LIPOPROTEIN LPTE"/>
    <property type="match status" value="1"/>
</dbReference>
<sequence>MSPHARFRSLPPEGAPAASGRPSAGWMQRRHLLSLGAVALAGCGFELRREPELPFGTLALTGFPPDSPLAAGLKRQIKRTPVQLLEDPARAQVVLEALNEHRDRSVVASTSVGQVREWQLRLQFDYLIRKADGELLAPKVELRLYRDMNYTETNALAKEQEAANLYGAMHSDAVAQVMRRLAAVKIAS</sequence>
<evidence type="ECO:0000256" key="4">
    <source>
        <dbReference type="ARBA" id="ARBA00023237"/>
    </source>
</evidence>
<comment type="caution">
    <text evidence="8">The sequence shown here is derived from an EMBL/GenBank/DDBJ whole genome shotgun (WGS) entry which is preliminary data.</text>
</comment>
<dbReference type="InterPro" id="IPR007485">
    <property type="entry name" value="LPS_assembly_LptE"/>
</dbReference>
<keyword evidence="1" id="KW-0732">Signal</keyword>
<evidence type="ECO:0000256" key="1">
    <source>
        <dbReference type="ARBA" id="ARBA00022729"/>
    </source>
</evidence>
<feature type="compositionally biased region" description="Low complexity" evidence="7">
    <location>
        <begin position="11"/>
        <end position="23"/>
    </location>
</feature>
<dbReference type="RefSeq" id="WP_394470175.1">
    <property type="nucleotide sequence ID" value="NZ_JBIGHY010000003.1"/>
</dbReference>